<dbReference type="SMART" id="SM00239">
    <property type="entry name" value="C2"/>
    <property type="match status" value="1"/>
</dbReference>
<dbReference type="PANTHER" id="PTHR22625:SF4">
    <property type="entry name" value="PLEXIN-C1"/>
    <property type="match status" value="1"/>
</dbReference>
<dbReference type="SUPFAM" id="SSF49562">
    <property type="entry name" value="C2 domain (Calcium/lipid-binding domain, CaLB)"/>
    <property type="match status" value="1"/>
</dbReference>
<dbReference type="InterPro" id="IPR000008">
    <property type="entry name" value="C2_dom"/>
</dbReference>
<dbReference type="InterPro" id="IPR035892">
    <property type="entry name" value="C2_domain_sf"/>
</dbReference>
<protein>
    <submittedName>
        <fullName evidence="3">Aste57867_9987 protein</fullName>
    </submittedName>
</protein>
<dbReference type="GO" id="GO:0002116">
    <property type="term" value="C:semaphorin receptor complex"/>
    <property type="evidence" value="ECO:0007669"/>
    <property type="project" value="TreeGrafter"/>
</dbReference>
<evidence type="ECO:0000259" key="1">
    <source>
        <dbReference type="PROSITE" id="PS50004"/>
    </source>
</evidence>
<dbReference type="GO" id="GO:0030334">
    <property type="term" value="P:regulation of cell migration"/>
    <property type="evidence" value="ECO:0007669"/>
    <property type="project" value="TreeGrafter"/>
</dbReference>
<dbReference type="Proteomes" id="UP000332933">
    <property type="component" value="Unassembled WGS sequence"/>
</dbReference>
<dbReference type="GO" id="GO:0005886">
    <property type="term" value="C:plasma membrane"/>
    <property type="evidence" value="ECO:0007669"/>
    <property type="project" value="TreeGrafter"/>
</dbReference>
<dbReference type="InterPro" id="IPR014756">
    <property type="entry name" value="Ig_E-set"/>
</dbReference>
<dbReference type="Pfam" id="PF01833">
    <property type="entry name" value="TIG"/>
    <property type="match status" value="3"/>
</dbReference>
<feature type="domain" description="C2" evidence="1">
    <location>
        <begin position="2863"/>
        <end position="2983"/>
    </location>
</feature>
<sequence>MQQKRVPRLRLVEPTSAVSSGGTRISAQGLWFKGPPHTLTIHLSIPLVGKTIDIVAQYVTETQLTFVVPNVTGMIKSALAEAWVSLSIPEASMASEGTPLPLLLYPELSTKKVFPMHMPLSATSNAKVSLFLNLRYALSYILDTPDAIKLDDQTLQRLRHITSLPIFARVSYVSENTNTPVEVTRTASWNAASVLNGDLMIEFDPPRAPIGVMQVQVSLNKVDFFGHLGYTVLRDFALTSVRPRCIVIHSTQSTEITLRGTNFLETGEIIIQLSQPPPEQGPTAPYLPLVNINGVCHSLSVISGPIPPKTRHGLTSFAVSCNHGEHFCPDSVVGLIYRERTPHALVPTEGSIAGGTTLKILVPVLDDDHLDSFQLLRSVMKVSKVIRVRFEPVDTAIPSQIVFGEPDMDQPGAILCQVPAFDVPKLQDLFPVKVSISLDGKTYSGGLSYTYFGRFAVRALSMHHGPNTGGTHLRIQMNHAVPPNLPIAVKFTSKANHSSMTVVGHMVNFDSIECITPVWTSIENLQLTKVQVSLNQGLDFIPPDEPTSNLVKFKNALDVDDAYLLFLFYTPPVIDYIWPTSSSEAGGGLLRLKGKHVVDHGGIISVVFSRGHQVHRKVRGFIELDPTRHSDVFGDSLTLMCCAPPFDVGVCDVFVSLNDQQYSKCQFQNILVPTRTQFLFFKAPCITSVSPICSASQAPTTLVIQGEQFIDTGSIQIRFTHQKDDRDGRQTTQFVEGKLNADGHVVCQTPVLKVIQPVVYSNLDISLNSCEYTDLAKPFYFFRLHKIVRVEPDGMALELPTQLRVYLAPEVISDLIKLRLRVTYKSAKGDITKGLLGSTDAANWTKEFVDWLCPPMSAYVRHPSQLMQAQLEVAMNGQHYLEVGNLLQHCAPYCIPKVHRLWPTAAPFEDETEIHIFGEGFDNRHEIVVRASIPGMSESVQVTRTTIAEFISPEQIMFVCPRASDFAINSATNGNHDHVDTRGFRRTHSKRRVAVGGWKVLPIHLELSILHGQFCPIPFGSQFYFPPTTLAVTPLAGFTTGGTVVTVTLEAMQVHYMHLIDDRIPLLFGPTMVCGLRDGNTIKCIAPELPAGHHLVQLAINQHTFQPIKVHNASVYFEAFPPPQVFCPAPLDDETTFGPITGGTPVHVTGIGFVPTGITLVKFVFANGREFVVHGTFVDTTHVECVAPAVNQVGLASIQVSCNGQQYSHHSDLQFEFHLPTTLQLDKAGATCGSTRGGTLIVLHVLQGLPVDVTCVRCVVKVVDLVTGSSQRTAATFDTTRHSISFHSPAWAYPCKVQLFVSLNNQVFFIDSGYSFLYYTPPQPIAAVMPGAGPITGHTCVTVECADVVDTGDVTFKLSNGTNIVLVVQATFHDGVLGFLTPSVSKPCRFNLQLSLNGIDYSLVQPDVVFEYYMPPVLQAMTPSWGAIDAETTLTLSGDYIEDYGAPIHVQFVPWHGRNSIVVDGVVRLSDASAQAKSTVECVVPQSMEPGYCRVELSLNGQQFTASEYPDPRHLSPLAIHKVKPLFPFRCFVPPFFLATTYGSAGGGSRVMICGSTRLMKLMARSEYKCHVQFTPARLLGHPSPSAKLPESVMVTTELDPRNGTITCRAPSFRFACLANVELLFGDIRKSGVATATFPDHPFSVDASLVHLAKEKFYFYDSPSICDVSPSCGPLVGSSILVVQGTHILDTNQVHVRFQSAANKHEFCVVRGRVSHTLPNGTACKLPVIICHAPKVERVSSLTLNAVAALTIASVHRAPVKPKLDRKMSRKPEMLRHQAKEASLRTMHRHAQPPDTLYVDGNSFGESSHPYLDALVDFSLNGGEQFLARSVPFRFYTPLDCSQLSFGPMHVPLANLDVGVGLTPPHRLRRLTLTGFYAPTLYDSKCMGIKFESIADDDDDIAHTAVVLPCALEAKTVVCDLPEFPLQGRYAVSFAINSQEFTPLDGALHVHTPLHIVECVPQQFPFQGGHTMHIRVAASSVMTHFDPNKSSHRVGFKRYHTTPVDRPRSVIVQDNDDWKPRRWHAIDVVIADKPLKNAHVTIVVRRVDTGWIISESAIDLDKTTSCDVEATDWIPGLTLLTAHLNDTYHPFKTLVHDVERPTVIVLVRRPSPTQLLGVGKLQVVDAAGLVVWTTPPDAESGVLPDSLTPGCWYYLFVTEPTTGPVLLVSSDQTILHVQSPPVTWQSDNNVACKWVVGAFQVGPTKLFVQLDQWVQGLEYASSLPRLDDKFMQSVVETPDMYSIPAERIWALGAESSVYLSVYLKGGTTNQVIKVSPFSVTALEAGQIYDLACTVPAFSAAGPITAWLAINDICFSNACTLHSYDPSTWHIQSVQPPCGLHGKSTPLKLRGIGFVETNALVVRFATPTRVIDVPGHIRLRQFFNVTVVGLSVAGRTYSENNLVFSLHVAYNDEVPVPTACRRMLYHLKKDMGTLLWNESSQFEVLEPQKTLRLVLRTTSDMGDMEETVKLRHKNFKVVAAGHWDVPDLELGRPFRHVVKLDNTDPTSMLRREVELNVCLDPPLLDTEMVVTRTPTLDQACSLAVQLSSGQHTWTPEESVQFHVYQLPRITQLKPPFLPYTTGGTVHIRGSGFFNSGMVMLKLCYVSDVFDYEHGEGEASIQAKLEHLLVDEDKMHELPVTFVSTTELKCDVPPRLKSRNMVFCVSFDHHTFTPLTASALFRMYDMQTVTPNGGPTQGRSYISLKGSNLSLCQSVDAIALVRFSWIRNGKLMERNSILGELNAGVLYCYTPTCRLGLDKLHVTLDVSLGGPDAPYSNDGLPFVYYKIPVLRSMSPKLHLVPGATDVSVHTVESWENTSALSLHDRKCRFRMKGQVQLANTSDAGGGLIRCRLPRFTVPVATPHLLPGAIKDDPLVNKLWVRNSGLFVTVLQARNLKLMGTNTTPNICPVVLLSLGDQRLRTAAKDCDAHPVFNEQFDFDLDQPTPQGELVITVEHELKTQRNDVVGTLRFPLHEVNHTVLLRAWFPLQPPQVTTVSTPQPQRTARQLLLEIAEKDRGAAPPARGEIELFIHFEPMMLKREPGESAVRGKLRSVMKKTMHVESIARRIRKGDACDNNENNNGGSTRNIVVPRVLKQTTFVVPTELVVELALNGQDFLSQCPLTCAMYCVQSLPIIENITPKCIPSRGGSKLSIHGHNFVDTKCIKVAFLWGVEHYAALKQAFRGDADLFASVPVTVVDAKYDSASLLYCTTPPTRFPPKPCFTLLVAVNGLDFNSIFLPPPHDANPIPDDLWHSFQVKELVAMPELPQHEWKIYETPVVHSIQSANAVYTTKLIFRGDNFGSADNPKALFVHVVTKPNEAKCEDAVATLSIMSSMQLECWAPDFPPGSMVQIQIAMNGHDFIDMPGLLCICNAPKLTKLEPSWVFSTGNHPLVILGSNFMDTGNITVSFVADISPKPMFVRGTCVNGSIRCNVPSTAHLETDDILCSSLTVDISLGKNNLTEYTGHPLTLSLYHNIPQLDQVTPTDGPIWGGTKLALRGQHFVDTATLVVRFTRLSYGVDPKTQVTKWHVVQDDDHCLIVKAEFDSPEQLTCVAPTMPDEGSFPLPVAVQLSLNGHDYSTVNDSTWFVAWRTWQTRVSLLKQSMHQDGGARLAWQKYFDMKHAPKLNFYGGRLKTTSWKIHDTHHPSGTPTPPKRVENLPEIMRDMHHLATTKPQTAPVVTIRGTGASDPDDDLPDSEIYIPPTILWPIHDGTSADDANLNGRLVDRLQKLYRSHATQNEIYSRLIFMYDNAAQLNAKYTSGHAIKPATPDVLGGGRRVSFPPLRRVASSHIDLKTLSRHTGLCFHGLCEGMRWIFPAVSEADLVDLWVFLDPTKTGAVSLDTFCSRLQISPRPPSPEPGPMHYDPQMPELHVPTLNIVESAVSPRPVTPQPFLDVGPAIDTLHPQSPRLSFTHFDAMKAQWCDPLYKGAGSEIAKPNVFPEQSRTRLSTSPRIHETKFPPLTLDETQIRLARERPKLPPPSYGILSLKIKASSPMASTSARRGTVVTVKGKVREPGKMRRDSMMLRRRTSTIFNKSSDVVRKASRAVGFARKPTMAPHVLTKQFKDVKAVYLDILASQPQHESPLK</sequence>
<dbReference type="InterPro" id="IPR031148">
    <property type="entry name" value="Plexin"/>
</dbReference>
<dbReference type="Gene3D" id="2.60.40.10">
    <property type="entry name" value="Immunoglobulins"/>
    <property type="match status" value="4"/>
</dbReference>
<evidence type="ECO:0000313" key="4">
    <source>
        <dbReference type="Proteomes" id="UP000332933"/>
    </source>
</evidence>
<dbReference type="InterPro" id="IPR002909">
    <property type="entry name" value="IPT_dom"/>
</dbReference>
<dbReference type="EMBL" id="VJMH01005176">
    <property type="protein sequence ID" value="KAF0699445.1"/>
    <property type="molecule type" value="Genomic_DNA"/>
</dbReference>
<evidence type="ECO:0000313" key="2">
    <source>
        <dbReference type="EMBL" id="KAF0699445.1"/>
    </source>
</evidence>
<reference evidence="3 4" key="1">
    <citation type="submission" date="2019-03" db="EMBL/GenBank/DDBJ databases">
        <authorList>
            <person name="Gaulin E."/>
            <person name="Dumas B."/>
        </authorList>
    </citation>
    <scope>NUCLEOTIDE SEQUENCE [LARGE SCALE GENOMIC DNA]</scope>
    <source>
        <strain evidence="3">CBS 568.67</strain>
    </source>
</reference>
<dbReference type="SMART" id="SM00429">
    <property type="entry name" value="IPT"/>
    <property type="match status" value="10"/>
</dbReference>
<dbReference type="SUPFAM" id="SSF81296">
    <property type="entry name" value="E set domains"/>
    <property type="match status" value="1"/>
</dbReference>
<dbReference type="Gene3D" id="2.60.40.150">
    <property type="entry name" value="C2 domain"/>
    <property type="match status" value="1"/>
</dbReference>
<dbReference type="Pfam" id="PF00168">
    <property type="entry name" value="C2"/>
    <property type="match status" value="1"/>
</dbReference>
<name>A0A485KPA8_9STRA</name>
<dbReference type="CDD" id="cd00102">
    <property type="entry name" value="IPT"/>
    <property type="match status" value="4"/>
</dbReference>
<keyword evidence="4" id="KW-1185">Reference proteome</keyword>
<gene>
    <name evidence="3" type="primary">Aste57867_9987</name>
    <name evidence="2" type="ORF">As57867_009948</name>
    <name evidence="3" type="ORF">ASTE57867_9987</name>
</gene>
<reference evidence="2" key="2">
    <citation type="submission" date="2019-06" db="EMBL/GenBank/DDBJ databases">
        <title>Genomics analysis of Aphanomyces spp. identifies a new class of oomycete effector associated with host adaptation.</title>
        <authorList>
            <person name="Gaulin E."/>
        </authorList>
    </citation>
    <scope>NUCLEOTIDE SEQUENCE</scope>
    <source>
        <strain evidence="2">CBS 578.67</strain>
    </source>
</reference>
<dbReference type="InterPro" id="IPR013783">
    <property type="entry name" value="Ig-like_fold"/>
</dbReference>
<proteinExistence type="predicted"/>
<dbReference type="PROSITE" id="PS50004">
    <property type="entry name" value="C2"/>
    <property type="match status" value="1"/>
</dbReference>
<accession>A0A485KPA8</accession>
<organism evidence="3 4">
    <name type="scientific">Aphanomyces stellatus</name>
    <dbReference type="NCBI Taxonomy" id="120398"/>
    <lineage>
        <taxon>Eukaryota</taxon>
        <taxon>Sar</taxon>
        <taxon>Stramenopiles</taxon>
        <taxon>Oomycota</taxon>
        <taxon>Saprolegniomycetes</taxon>
        <taxon>Saprolegniales</taxon>
        <taxon>Verrucalvaceae</taxon>
        <taxon>Aphanomyces</taxon>
    </lineage>
</organism>
<dbReference type="CDD" id="cd00030">
    <property type="entry name" value="C2"/>
    <property type="match status" value="1"/>
</dbReference>
<dbReference type="GO" id="GO:0007162">
    <property type="term" value="P:negative regulation of cell adhesion"/>
    <property type="evidence" value="ECO:0007669"/>
    <property type="project" value="TreeGrafter"/>
</dbReference>
<dbReference type="GO" id="GO:0017154">
    <property type="term" value="F:semaphorin receptor activity"/>
    <property type="evidence" value="ECO:0007669"/>
    <property type="project" value="InterPro"/>
</dbReference>
<evidence type="ECO:0000313" key="3">
    <source>
        <dbReference type="EMBL" id="VFT86865.1"/>
    </source>
</evidence>
<dbReference type="PANTHER" id="PTHR22625">
    <property type="entry name" value="PLEXIN"/>
    <property type="match status" value="1"/>
</dbReference>
<dbReference type="GO" id="GO:0008360">
    <property type="term" value="P:regulation of cell shape"/>
    <property type="evidence" value="ECO:0007669"/>
    <property type="project" value="TreeGrafter"/>
</dbReference>
<dbReference type="EMBL" id="CAADRA010005197">
    <property type="protein sequence ID" value="VFT86865.1"/>
    <property type="molecule type" value="Genomic_DNA"/>
</dbReference>
<dbReference type="OrthoDB" id="125363at2759"/>